<dbReference type="GO" id="GO:0005886">
    <property type="term" value="C:plasma membrane"/>
    <property type="evidence" value="ECO:0007669"/>
    <property type="project" value="UniProtKB-SubCell"/>
</dbReference>
<comment type="subcellular location">
    <subcellularLocation>
        <location evidence="1">Cell membrane</location>
        <topology evidence="1">Multi-pass membrane protein</topology>
    </subcellularLocation>
</comment>
<reference evidence="2 3" key="1">
    <citation type="submission" date="2019-09" db="EMBL/GenBank/DDBJ databases">
        <title>Arenimonas chukotkensis sp. nov., a bacterium isolated from Chukotka hot spring, Arctic region, Russia.</title>
        <authorList>
            <person name="Zayulina K.S."/>
            <person name="Prokofeva M.I."/>
            <person name="Elcheninov A.G."/>
            <person name="Novikov A."/>
            <person name="Kochetkova T.V."/>
            <person name="Kublanov I.V."/>
        </authorList>
    </citation>
    <scope>NUCLEOTIDE SEQUENCE [LARGE SCALE GENOMIC DNA]</scope>
    <source>
        <strain evidence="2 3">3729k</strain>
    </source>
</reference>
<comment type="caution">
    <text evidence="2">The sequence shown here is derived from an EMBL/GenBank/DDBJ whole genome shotgun (WGS) entry which is preliminary data.</text>
</comment>
<feature type="transmembrane region" description="Helical" evidence="1">
    <location>
        <begin position="20"/>
        <end position="40"/>
    </location>
</feature>
<gene>
    <name evidence="2" type="ORF">F0415_11360</name>
</gene>
<accession>A0A5B2Z9V3</accession>
<dbReference type="AlphaFoldDB" id="A0A5B2Z9V3"/>
<keyword evidence="1" id="KW-1003">Cell membrane</keyword>
<dbReference type="Pfam" id="PF02104">
    <property type="entry name" value="SURF1"/>
    <property type="match status" value="1"/>
</dbReference>
<keyword evidence="1" id="KW-0812">Transmembrane</keyword>
<proteinExistence type="inferred from homology"/>
<feature type="transmembrane region" description="Helical" evidence="1">
    <location>
        <begin position="223"/>
        <end position="243"/>
    </location>
</feature>
<dbReference type="Proteomes" id="UP000322165">
    <property type="component" value="Unassembled WGS sequence"/>
</dbReference>
<organism evidence="2 3">
    <name type="scientific">Arenimonas fontis</name>
    <dbReference type="NCBI Taxonomy" id="2608255"/>
    <lineage>
        <taxon>Bacteria</taxon>
        <taxon>Pseudomonadati</taxon>
        <taxon>Pseudomonadota</taxon>
        <taxon>Gammaproteobacteria</taxon>
        <taxon>Lysobacterales</taxon>
        <taxon>Lysobacteraceae</taxon>
        <taxon>Arenimonas</taxon>
    </lineage>
</organism>
<sequence length="247" mass="26804">MGERAIIRRCGDGVVKRRVVLVLTGLCLALAFAALGRWQLGRETQKRELLARADAALRAPASDLAAALADPGPWPLRVRGRGRFLATPVLWLDNQRRGDRVGLRMYCAFQPADAAALLVDMGWLPLAGDRRLPVEHCPRGDAELAGLLVPPPAPGLALGPGMQAQTDGSWLALRLEPAAVARAWALPDLAARVLRLDPALPLGHERDLDLLPNTLPPEKHRGYAIQWFGLSAATLVILIVLSLRRRP</sequence>
<evidence type="ECO:0000313" key="2">
    <source>
        <dbReference type="EMBL" id="KAA2283984.1"/>
    </source>
</evidence>
<dbReference type="PROSITE" id="PS50895">
    <property type="entry name" value="SURF1"/>
    <property type="match status" value="1"/>
</dbReference>
<dbReference type="CDD" id="cd06662">
    <property type="entry name" value="SURF1"/>
    <property type="match status" value="1"/>
</dbReference>
<keyword evidence="1" id="KW-0472">Membrane</keyword>
<reference evidence="2 3" key="2">
    <citation type="submission" date="2019-09" db="EMBL/GenBank/DDBJ databases">
        <authorList>
            <person name="Mazur A."/>
        </authorList>
    </citation>
    <scope>NUCLEOTIDE SEQUENCE [LARGE SCALE GENOMIC DNA]</scope>
    <source>
        <strain evidence="2 3">3729k</strain>
    </source>
</reference>
<evidence type="ECO:0000313" key="3">
    <source>
        <dbReference type="Proteomes" id="UP000322165"/>
    </source>
</evidence>
<evidence type="ECO:0000256" key="1">
    <source>
        <dbReference type="RuleBase" id="RU363076"/>
    </source>
</evidence>
<keyword evidence="1" id="KW-1133">Transmembrane helix</keyword>
<dbReference type="EMBL" id="VUOD01000012">
    <property type="protein sequence ID" value="KAA2283984.1"/>
    <property type="molecule type" value="Genomic_DNA"/>
</dbReference>
<name>A0A5B2Z9V3_9GAMM</name>
<protein>
    <recommendedName>
        <fullName evidence="1">SURF1-like protein</fullName>
    </recommendedName>
</protein>
<keyword evidence="3" id="KW-1185">Reference proteome</keyword>
<comment type="similarity">
    <text evidence="1">Belongs to the SURF1 family.</text>
</comment>
<dbReference type="InterPro" id="IPR002994">
    <property type="entry name" value="Surf1/Shy1"/>
</dbReference>